<reference evidence="1 2" key="1">
    <citation type="submission" date="2022-03" db="EMBL/GenBank/DDBJ databases">
        <title>Chryseobacterium sp. isolated from the Andong Sikhe.</title>
        <authorList>
            <person name="Won M."/>
            <person name="Kim S.-J."/>
            <person name="Kwon S.-W."/>
        </authorList>
    </citation>
    <scope>NUCLEOTIDE SEQUENCE [LARGE SCALE GENOMIC DNA]</scope>
    <source>
        <strain evidence="1 2">ADR-1</strain>
    </source>
</reference>
<dbReference type="Pfam" id="PF09697">
    <property type="entry name" value="Porph_ging"/>
    <property type="match status" value="1"/>
</dbReference>
<dbReference type="NCBIfam" id="TIGR01200">
    <property type="entry name" value="GLPGLI"/>
    <property type="match status" value="1"/>
</dbReference>
<dbReference type="InterPro" id="IPR005901">
    <property type="entry name" value="GLPGLI"/>
</dbReference>
<dbReference type="Proteomes" id="UP000831068">
    <property type="component" value="Chromosome"/>
</dbReference>
<dbReference type="RefSeq" id="WP_243575550.1">
    <property type="nucleotide sequence ID" value="NZ_CP094529.1"/>
</dbReference>
<accession>A0ABY4BD11</accession>
<organism evidence="1 2">
    <name type="scientific">Chryseobacterium oryzae</name>
    <dbReference type="NCBI Taxonomy" id="2929799"/>
    <lineage>
        <taxon>Bacteria</taxon>
        <taxon>Pseudomonadati</taxon>
        <taxon>Bacteroidota</taxon>
        <taxon>Flavobacteriia</taxon>
        <taxon>Flavobacteriales</taxon>
        <taxon>Weeksellaceae</taxon>
        <taxon>Chryseobacterium group</taxon>
        <taxon>Chryseobacterium</taxon>
    </lineage>
</organism>
<evidence type="ECO:0000313" key="1">
    <source>
        <dbReference type="EMBL" id="UOE37039.1"/>
    </source>
</evidence>
<dbReference type="EMBL" id="CP094529">
    <property type="protein sequence ID" value="UOE37039.1"/>
    <property type="molecule type" value="Genomic_DNA"/>
</dbReference>
<evidence type="ECO:0000313" key="2">
    <source>
        <dbReference type="Proteomes" id="UP000831068"/>
    </source>
</evidence>
<protein>
    <submittedName>
        <fullName evidence="1">GLPGLI family protein</fullName>
    </submittedName>
</protein>
<keyword evidence="2" id="KW-1185">Reference proteome</keyword>
<name>A0ABY4BD11_9FLAO</name>
<sequence>MKNIKFITFLFLANFIFGQNKIFLYDYKFIPDSTNKKNVRDELMILNIQKGKSEFYSSEMYNADSIMLAESNKGNFAMPPNKEMIRDRVIKYFDSNPIDYITFMSVNKFIIKQNIDLKWKLENEFSKILNYDVQKATTEFGGRKWTAWFTKEIPVQDGPYKFKNLPGLILKIEDSNQNHIFEIKGIKNNTTDFEYPNLNNYQEFKLSYDQFAKKFKNYRKNPTADLADQIPDQTDADGNFRTSTQILKEWNDKLLDRFKKDNNIIEINLLK</sequence>
<gene>
    <name evidence="1" type="ORF">MTP08_08135</name>
</gene>
<proteinExistence type="predicted"/>